<evidence type="ECO:0000313" key="1">
    <source>
        <dbReference type="EMBL" id="OQP62821.1"/>
    </source>
</evidence>
<name>A0A1V9FWT2_9BACT</name>
<organism evidence="1 2">
    <name type="scientific">Niastella vici</name>
    <dbReference type="NCBI Taxonomy" id="1703345"/>
    <lineage>
        <taxon>Bacteria</taxon>
        <taxon>Pseudomonadati</taxon>
        <taxon>Bacteroidota</taxon>
        <taxon>Chitinophagia</taxon>
        <taxon>Chitinophagales</taxon>
        <taxon>Chitinophagaceae</taxon>
        <taxon>Niastella</taxon>
    </lineage>
</organism>
<evidence type="ECO:0000313" key="2">
    <source>
        <dbReference type="Proteomes" id="UP000192796"/>
    </source>
</evidence>
<dbReference type="EMBL" id="LVYD01000048">
    <property type="protein sequence ID" value="OQP62821.1"/>
    <property type="molecule type" value="Genomic_DNA"/>
</dbReference>
<comment type="caution">
    <text evidence="1">The sequence shown here is derived from an EMBL/GenBank/DDBJ whole genome shotgun (WGS) entry which is preliminary data.</text>
</comment>
<sequence length="61" mass="6846">MSILRLIIFGYRFPGSGYRAKNSETPTAGEWPPLKARQLVTGNRHLLPNIPFDHSPLTKAI</sequence>
<gene>
    <name evidence="1" type="ORF">A3860_26275</name>
</gene>
<reference evidence="1 2" key="1">
    <citation type="submission" date="2016-03" db="EMBL/GenBank/DDBJ databases">
        <title>Niastella vici sp. nov., isolated from farmland soil.</title>
        <authorList>
            <person name="Chen L."/>
            <person name="Wang D."/>
            <person name="Yang S."/>
            <person name="Wang G."/>
        </authorList>
    </citation>
    <scope>NUCLEOTIDE SEQUENCE [LARGE SCALE GENOMIC DNA]</scope>
    <source>
        <strain evidence="1 2">DJ57</strain>
    </source>
</reference>
<proteinExistence type="predicted"/>
<dbReference type="AlphaFoldDB" id="A0A1V9FWT2"/>
<dbReference type="STRING" id="1703345.A3860_26275"/>
<keyword evidence="2" id="KW-1185">Reference proteome</keyword>
<protein>
    <submittedName>
        <fullName evidence="1">Uncharacterized protein</fullName>
    </submittedName>
</protein>
<accession>A0A1V9FWT2</accession>
<dbReference type="Proteomes" id="UP000192796">
    <property type="component" value="Unassembled WGS sequence"/>
</dbReference>